<sequence length="136" mass="15325">MENTAADHDVEILIVDDQYGIRILLNEVFQKEGYRTLLASSGLQALEMVNERDPKLVLLDMKIPGMNGLETLRRIKQAKPEVKVIIMTAYGDQDIIRNVIAGGAIAHFSKPFDLQELTALVKREVPPEIKLDKKKN</sequence>
<dbReference type="SUPFAM" id="SSF52172">
    <property type="entry name" value="CheY-like"/>
    <property type="match status" value="1"/>
</dbReference>
<evidence type="ECO:0000259" key="3">
    <source>
        <dbReference type="PROSITE" id="PS50110"/>
    </source>
</evidence>
<dbReference type="RefSeq" id="WP_188802275.1">
    <property type="nucleotide sequence ID" value="NZ_BMOK01000004.1"/>
</dbReference>
<dbReference type="Gene3D" id="3.40.50.2300">
    <property type="match status" value="1"/>
</dbReference>
<name>A0A917S193_9BACL</name>
<proteinExistence type="predicted"/>
<evidence type="ECO:0000313" key="4">
    <source>
        <dbReference type="EMBL" id="GGL50191.1"/>
    </source>
</evidence>
<dbReference type="InterPro" id="IPR050595">
    <property type="entry name" value="Bact_response_regulator"/>
</dbReference>
<reference evidence="4" key="2">
    <citation type="submission" date="2020-09" db="EMBL/GenBank/DDBJ databases">
        <authorList>
            <person name="Sun Q."/>
            <person name="Ohkuma M."/>
        </authorList>
    </citation>
    <scope>NUCLEOTIDE SEQUENCE</scope>
    <source>
        <strain evidence="4">JCM 15325</strain>
    </source>
</reference>
<dbReference type="AlphaFoldDB" id="A0A917S193"/>
<evidence type="ECO:0000256" key="2">
    <source>
        <dbReference type="PROSITE-ProRule" id="PRU00169"/>
    </source>
</evidence>
<evidence type="ECO:0000313" key="5">
    <source>
        <dbReference type="Proteomes" id="UP000654670"/>
    </source>
</evidence>
<gene>
    <name evidence="4" type="primary">spo0F</name>
    <name evidence="4" type="ORF">GCM10007968_13010</name>
</gene>
<dbReference type="PANTHER" id="PTHR44591">
    <property type="entry name" value="STRESS RESPONSE REGULATOR PROTEIN 1"/>
    <property type="match status" value="1"/>
</dbReference>
<dbReference type="InterPro" id="IPR011006">
    <property type="entry name" value="CheY-like_superfamily"/>
</dbReference>
<dbReference type="SMART" id="SM00448">
    <property type="entry name" value="REC"/>
    <property type="match status" value="1"/>
</dbReference>
<comment type="caution">
    <text evidence="4">The sequence shown here is derived from an EMBL/GenBank/DDBJ whole genome shotgun (WGS) entry which is preliminary data.</text>
</comment>
<feature type="modified residue" description="4-aspartylphosphate" evidence="2">
    <location>
        <position position="60"/>
    </location>
</feature>
<feature type="domain" description="Response regulatory" evidence="3">
    <location>
        <begin position="11"/>
        <end position="125"/>
    </location>
</feature>
<dbReference type="PROSITE" id="PS50110">
    <property type="entry name" value="RESPONSE_REGULATORY"/>
    <property type="match status" value="1"/>
</dbReference>
<reference evidence="4" key="1">
    <citation type="journal article" date="2014" name="Int. J. Syst. Evol. Microbiol.">
        <title>Complete genome sequence of Corynebacterium casei LMG S-19264T (=DSM 44701T), isolated from a smear-ripened cheese.</title>
        <authorList>
            <consortium name="US DOE Joint Genome Institute (JGI-PGF)"/>
            <person name="Walter F."/>
            <person name="Albersmeier A."/>
            <person name="Kalinowski J."/>
            <person name="Ruckert C."/>
        </authorList>
    </citation>
    <scope>NUCLEOTIDE SEQUENCE</scope>
    <source>
        <strain evidence="4">JCM 15325</strain>
    </source>
</reference>
<accession>A0A917S193</accession>
<protein>
    <submittedName>
        <fullName evidence="4">Sporulation initiation phosphotransferase F</fullName>
    </submittedName>
</protein>
<dbReference type="Proteomes" id="UP000654670">
    <property type="component" value="Unassembled WGS sequence"/>
</dbReference>
<dbReference type="PANTHER" id="PTHR44591:SF3">
    <property type="entry name" value="RESPONSE REGULATORY DOMAIN-CONTAINING PROTEIN"/>
    <property type="match status" value="1"/>
</dbReference>
<evidence type="ECO:0000256" key="1">
    <source>
        <dbReference type="ARBA" id="ARBA00022553"/>
    </source>
</evidence>
<dbReference type="EMBL" id="BMOK01000004">
    <property type="protein sequence ID" value="GGL50191.1"/>
    <property type="molecule type" value="Genomic_DNA"/>
</dbReference>
<keyword evidence="5" id="KW-1185">Reference proteome</keyword>
<dbReference type="InterPro" id="IPR001789">
    <property type="entry name" value="Sig_transdc_resp-reg_receiver"/>
</dbReference>
<organism evidence="4 5">
    <name type="scientific">Sporolactobacillus putidus</name>
    <dbReference type="NCBI Taxonomy" id="492735"/>
    <lineage>
        <taxon>Bacteria</taxon>
        <taxon>Bacillati</taxon>
        <taxon>Bacillota</taxon>
        <taxon>Bacilli</taxon>
        <taxon>Bacillales</taxon>
        <taxon>Sporolactobacillaceae</taxon>
        <taxon>Sporolactobacillus</taxon>
    </lineage>
</organism>
<keyword evidence="1 2" id="KW-0597">Phosphoprotein</keyword>
<dbReference type="Pfam" id="PF00072">
    <property type="entry name" value="Response_reg"/>
    <property type="match status" value="1"/>
</dbReference>
<dbReference type="GO" id="GO:0000160">
    <property type="term" value="P:phosphorelay signal transduction system"/>
    <property type="evidence" value="ECO:0007669"/>
    <property type="project" value="InterPro"/>
</dbReference>